<dbReference type="AlphaFoldDB" id="U5FJF4"/>
<reference evidence="1 2" key="1">
    <citation type="journal article" date="2006" name="Science">
        <title>The genome of black cottonwood, Populus trichocarpa (Torr. &amp; Gray).</title>
        <authorList>
            <person name="Tuskan G.A."/>
            <person name="Difazio S."/>
            <person name="Jansson S."/>
            <person name="Bohlmann J."/>
            <person name="Grigoriev I."/>
            <person name="Hellsten U."/>
            <person name="Putnam N."/>
            <person name="Ralph S."/>
            <person name="Rombauts S."/>
            <person name="Salamov A."/>
            <person name="Schein J."/>
            <person name="Sterck L."/>
            <person name="Aerts A."/>
            <person name="Bhalerao R.R."/>
            <person name="Bhalerao R.P."/>
            <person name="Blaudez D."/>
            <person name="Boerjan W."/>
            <person name="Brun A."/>
            <person name="Brunner A."/>
            <person name="Busov V."/>
            <person name="Campbell M."/>
            <person name="Carlson J."/>
            <person name="Chalot M."/>
            <person name="Chapman J."/>
            <person name="Chen G.L."/>
            <person name="Cooper D."/>
            <person name="Coutinho P.M."/>
            <person name="Couturier J."/>
            <person name="Covert S."/>
            <person name="Cronk Q."/>
            <person name="Cunningham R."/>
            <person name="Davis J."/>
            <person name="Degroeve S."/>
            <person name="Dejardin A."/>
            <person name="Depamphilis C."/>
            <person name="Detter J."/>
            <person name="Dirks B."/>
            <person name="Dubchak I."/>
            <person name="Duplessis S."/>
            <person name="Ehlting J."/>
            <person name="Ellis B."/>
            <person name="Gendler K."/>
            <person name="Goodstein D."/>
            <person name="Gribskov M."/>
            <person name="Grimwood J."/>
            <person name="Groover A."/>
            <person name="Gunter L."/>
            <person name="Hamberger B."/>
            <person name="Heinze B."/>
            <person name="Helariutta Y."/>
            <person name="Henrissat B."/>
            <person name="Holligan D."/>
            <person name="Holt R."/>
            <person name="Huang W."/>
            <person name="Islam-Faridi N."/>
            <person name="Jones S."/>
            <person name="Jones-Rhoades M."/>
            <person name="Jorgensen R."/>
            <person name="Joshi C."/>
            <person name="Kangasjarvi J."/>
            <person name="Karlsson J."/>
            <person name="Kelleher C."/>
            <person name="Kirkpatrick R."/>
            <person name="Kirst M."/>
            <person name="Kohler A."/>
            <person name="Kalluri U."/>
            <person name="Larimer F."/>
            <person name="Leebens-Mack J."/>
            <person name="Leple J.C."/>
            <person name="Locascio P."/>
            <person name="Lou Y."/>
            <person name="Lucas S."/>
            <person name="Martin F."/>
            <person name="Montanini B."/>
            <person name="Napoli C."/>
            <person name="Nelson D.R."/>
            <person name="Nelson C."/>
            <person name="Nieminen K."/>
            <person name="Nilsson O."/>
            <person name="Pereda V."/>
            <person name="Peter G."/>
            <person name="Philippe R."/>
            <person name="Pilate G."/>
            <person name="Poliakov A."/>
            <person name="Razumovskaya J."/>
            <person name="Richardson P."/>
            <person name="Rinaldi C."/>
            <person name="Ritland K."/>
            <person name="Rouze P."/>
            <person name="Ryaboy D."/>
            <person name="Schmutz J."/>
            <person name="Schrader J."/>
            <person name="Segerman B."/>
            <person name="Shin H."/>
            <person name="Siddiqui A."/>
            <person name="Sterky F."/>
            <person name="Terry A."/>
            <person name="Tsai C.J."/>
            <person name="Uberbacher E."/>
            <person name="Unneberg P."/>
            <person name="Vahala J."/>
            <person name="Wall K."/>
            <person name="Wessler S."/>
            <person name="Yang G."/>
            <person name="Yin T."/>
            <person name="Douglas C."/>
            <person name="Marra M."/>
            <person name="Sandberg G."/>
            <person name="Van de Peer Y."/>
            <person name="Rokhsar D."/>
        </authorList>
    </citation>
    <scope>NUCLEOTIDE SEQUENCE [LARGE SCALE GENOMIC DNA]</scope>
    <source>
        <strain evidence="2">cv. Nisqually</strain>
    </source>
</reference>
<keyword evidence="2" id="KW-1185">Reference proteome</keyword>
<dbReference type="EMBL" id="CM009306">
    <property type="protein sequence ID" value="PNS96287.1"/>
    <property type="molecule type" value="Genomic_DNA"/>
</dbReference>
<sequence>MHALHTCVVCQHTNAQQVYYIHSWDATMATSTSITGVLQSVHKHRGDSWSFHVIGKLLNDEQIKRK</sequence>
<dbReference type="Proteomes" id="UP000006729">
    <property type="component" value="Chromosome 17"/>
</dbReference>
<organism evidence="1 2">
    <name type="scientific">Populus trichocarpa</name>
    <name type="common">Western balsam poplar</name>
    <name type="synonym">Populus balsamifera subsp. trichocarpa</name>
    <dbReference type="NCBI Taxonomy" id="3694"/>
    <lineage>
        <taxon>Eukaryota</taxon>
        <taxon>Viridiplantae</taxon>
        <taxon>Streptophyta</taxon>
        <taxon>Embryophyta</taxon>
        <taxon>Tracheophyta</taxon>
        <taxon>Spermatophyta</taxon>
        <taxon>Magnoliopsida</taxon>
        <taxon>eudicotyledons</taxon>
        <taxon>Gunneridae</taxon>
        <taxon>Pentapetalae</taxon>
        <taxon>rosids</taxon>
        <taxon>fabids</taxon>
        <taxon>Malpighiales</taxon>
        <taxon>Salicaceae</taxon>
        <taxon>Saliceae</taxon>
        <taxon>Populus</taxon>
    </lineage>
</organism>
<proteinExistence type="predicted"/>
<dbReference type="InParanoid" id="U5FJF4"/>
<evidence type="ECO:0000313" key="1">
    <source>
        <dbReference type="EMBL" id="PNS96287.1"/>
    </source>
</evidence>
<gene>
    <name evidence="1" type="ORF">POPTR_017G107700</name>
</gene>
<accession>U5FJF4</accession>
<protein>
    <submittedName>
        <fullName evidence="1">Uncharacterized protein</fullName>
    </submittedName>
</protein>
<evidence type="ECO:0000313" key="2">
    <source>
        <dbReference type="Proteomes" id="UP000006729"/>
    </source>
</evidence>
<dbReference type="HOGENOM" id="CLU_2835930_0_0_1"/>
<name>U5FJF4_POPTR</name>